<keyword evidence="2" id="KW-0812">Transmembrane</keyword>
<keyword evidence="2" id="KW-1133">Transmembrane helix</keyword>
<dbReference type="InterPro" id="IPR005804">
    <property type="entry name" value="FA_desaturase_dom"/>
</dbReference>
<dbReference type="Pfam" id="PF00487">
    <property type="entry name" value="FA_desaturase"/>
    <property type="match status" value="1"/>
</dbReference>
<feature type="transmembrane region" description="Helical" evidence="2">
    <location>
        <begin position="96"/>
        <end position="114"/>
    </location>
</feature>
<organism evidence="4 5">
    <name type="scientific">Trichomonascus ciferrii</name>
    <dbReference type="NCBI Taxonomy" id="44093"/>
    <lineage>
        <taxon>Eukaryota</taxon>
        <taxon>Fungi</taxon>
        <taxon>Dikarya</taxon>
        <taxon>Ascomycota</taxon>
        <taxon>Saccharomycotina</taxon>
        <taxon>Dipodascomycetes</taxon>
        <taxon>Dipodascales</taxon>
        <taxon>Trichomonascaceae</taxon>
        <taxon>Trichomonascus</taxon>
        <taxon>Trichomonascus ciferrii complex</taxon>
    </lineage>
</organism>
<evidence type="ECO:0000313" key="5">
    <source>
        <dbReference type="Proteomes" id="UP000761534"/>
    </source>
</evidence>
<dbReference type="Proteomes" id="UP000761534">
    <property type="component" value="Unassembled WGS sequence"/>
</dbReference>
<protein>
    <recommendedName>
        <fullName evidence="3">Fatty acid desaturase domain-containing protein</fullName>
    </recommendedName>
</protein>
<dbReference type="GO" id="GO:0016491">
    <property type="term" value="F:oxidoreductase activity"/>
    <property type="evidence" value="ECO:0007669"/>
    <property type="project" value="InterPro"/>
</dbReference>
<name>A0A642VD21_9ASCO</name>
<dbReference type="CDD" id="cd03507">
    <property type="entry name" value="Delta12-FADS-like"/>
    <property type="match status" value="1"/>
</dbReference>
<accession>A0A642VD21</accession>
<dbReference type="OrthoDB" id="1461976at2759"/>
<evidence type="ECO:0000256" key="1">
    <source>
        <dbReference type="SAM" id="MobiDB-lite"/>
    </source>
</evidence>
<keyword evidence="2" id="KW-0472">Membrane</keyword>
<evidence type="ECO:0000256" key="2">
    <source>
        <dbReference type="SAM" id="Phobius"/>
    </source>
</evidence>
<keyword evidence="5" id="KW-1185">Reference proteome</keyword>
<dbReference type="VEuPathDB" id="FungiDB:TRICI_000563"/>
<dbReference type="PANTHER" id="PTHR32100">
    <property type="entry name" value="OMEGA-6 FATTY ACID DESATURASE, CHLOROPLASTIC"/>
    <property type="match status" value="1"/>
</dbReference>
<reference evidence="4" key="1">
    <citation type="journal article" date="2019" name="G3 (Bethesda)">
        <title>Genome Assemblies of Two Rare Opportunistic Yeast Pathogens: Diutina rugosa (syn. Candida rugosa) and Trichomonascus ciferrii (syn. Candida ciferrii).</title>
        <authorList>
            <person name="Mixao V."/>
            <person name="Saus E."/>
            <person name="Hansen A.P."/>
            <person name="Lass-Florl C."/>
            <person name="Gabaldon T."/>
        </authorList>
    </citation>
    <scope>NUCLEOTIDE SEQUENCE</scope>
    <source>
        <strain evidence="4">CBS 4856</strain>
    </source>
</reference>
<evidence type="ECO:0000313" key="4">
    <source>
        <dbReference type="EMBL" id="KAA8917277.1"/>
    </source>
</evidence>
<dbReference type="AlphaFoldDB" id="A0A642VD21"/>
<feature type="domain" description="Fatty acid desaturase" evidence="3">
    <location>
        <begin position="96"/>
        <end position="370"/>
    </location>
</feature>
<feature type="transmembrane region" description="Helical" evidence="2">
    <location>
        <begin position="64"/>
        <end position="84"/>
    </location>
</feature>
<dbReference type="GO" id="GO:0006629">
    <property type="term" value="P:lipid metabolic process"/>
    <property type="evidence" value="ECO:0007669"/>
    <property type="project" value="InterPro"/>
</dbReference>
<proteinExistence type="predicted"/>
<evidence type="ECO:0000259" key="3">
    <source>
        <dbReference type="Pfam" id="PF00487"/>
    </source>
</evidence>
<gene>
    <name evidence="4" type="ORF">TRICI_000563</name>
</gene>
<feature type="transmembrane region" description="Helical" evidence="2">
    <location>
        <begin position="245"/>
        <end position="263"/>
    </location>
</feature>
<feature type="region of interest" description="Disordered" evidence="1">
    <location>
        <begin position="1"/>
        <end position="22"/>
    </location>
</feature>
<dbReference type="InterPro" id="IPR012171">
    <property type="entry name" value="Fatty_acid_desaturase"/>
</dbReference>
<dbReference type="EMBL" id="SWFS01000050">
    <property type="protein sequence ID" value="KAA8917277.1"/>
    <property type="molecule type" value="Genomic_DNA"/>
</dbReference>
<sequence>MSSVTVTRRRPSSSAAKDETSPDAKRAIDTYGNEFVAPEYTIKDILDAIPAHCYERSMVRSFSYVFRDLFFIGLFGYIAVKYIHLIPWLSGRVVAWSIYAFVQGLFGTGCWVLAHECGHGAFSESKTVNDTVGWVLHSALLVPYHSWRLSHSKHHKATGHLTRDMVFVPKSKEQFMENRQMDTHSFADNFEDAPIVTLYHVLMQQLFGWIMYLLTNVTGQKYPGRSKFVQNHFVPWSPLFDKRDFLNIVISDIGIALTFTAIYQASQAWGFSTVLLMYVFPWMWVNHWLVHITYLQHSDPRLPHYDASEWNFARGASATIDREFGFIGKHIFHDIIETHVLHHFVSRIPFYHGREGTEAIKKVLGKYYLKDDSNFITSLYKVARTCQFVEGDNGVKMFRNFNNIGVPPKQENKL</sequence>
<feature type="transmembrane region" description="Helical" evidence="2">
    <location>
        <begin position="269"/>
        <end position="290"/>
    </location>
</feature>
<comment type="caution">
    <text evidence="4">The sequence shown here is derived from an EMBL/GenBank/DDBJ whole genome shotgun (WGS) entry which is preliminary data.</text>
</comment>